<accession>A0AAD7EJT4</accession>
<comment type="caution">
    <text evidence="2">The sequence shown here is derived from an EMBL/GenBank/DDBJ whole genome shotgun (WGS) entry which is preliminary data.</text>
</comment>
<dbReference type="Proteomes" id="UP001218218">
    <property type="component" value="Unassembled WGS sequence"/>
</dbReference>
<protein>
    <recommendedName>
        <fullName evidence="1">C2H2-type domain-containing protein</fullName>
    </recommendedName>
</protein>
<sequence>YVASARAWNGTAYECYLCHGCYRTLAALNQHLNSPRHQEKIYICPLNVPRAVQHAQRALPSRANGAGWRSSSLYRIRWTVLWGRCAA</sequence>
<proteinExistence type="predicted"/>
<evidence type="ECO:0000313" key="3">
    <source>
        <dbReference type="Proteomes" id="UP001218218"/>
    </source>
</evidence>
<keyword evidence="3" id="KW-1185">Reference proteome</keyword>
<gene>
    <name evidence="2" type="ORF">DFH08DRAFT_708198</name>
</gene>
<evidence type="ECO:0000313" key="2">
    <source>
        <dbReference type="EMBL" id="KAJ7333251.1"/>
    </source>
</evidence>
<organism evidence="2 3">
    <name type="scientific">Mycena albidolilacea</name>
    <dbReference type="NCBI Taxonomy" id="1033008"/>
    <lineage>
        <taxon>Eukaryota</taxon>
        <taxon>Fungi</taxon>
        <taxon>Dikarya</taxon>
        <taxon>Basidiomycota</taxon>
        <taxon>Agaricomycotina</taxon>
        <taxon>Agaricomycetes</taxon>
        <taxon>Agaricomycetidae</taxon>
        <taxon>Agaricales</taxon>
        <taxon>Marasmiineae</taxon>
        <taxon>Mycenaceae</taxon>
        <taxon>Mycena</taxon>
    </lineage>
</organism>
<dbReference type="AlphaFoldDB" id="A0AAD7EJT4"/>
<evidence type="ECO:0000259" key="1">
    <source>
        <dbReference type="PROSITE" id="PS00028"/>
    </source>
</evidence>
<reference evidence="2" key="1">
    <citation type="submission" date="2023-03" db="EMBL/GenBank/DDBJ databases">
        <title>Massive genome expansion in bonnet fungi (Mycena s.s.) driven by repeated elements and novel gene families across ecological guilds.</title>
        <authorList>
            <consortium name="Lawrence Berkeley National Laboratory"/>
            <person name="Harder C.B."/>
            <person name="Miyauchi S."/>
            <person name="Viragh M."/>
            <person name="Kuo A."/>
            <person name="Thoen E."/>
            <person name="Andreopoulos B."/>
            <person name="Lu D."/>
            <person name="Skrede I."/>
            <person name="Drula E."/>
            <person name="Henrissat B."/>
            <person name="Morin E."/>
            <person name="Kohler A."/>
            <person name="Barry K."/>
            <person name="LaButti K."/>
            <person name="Morin E."/>
            <person name="Salamov A."/>
            <person name="Lipzen A."/>
            <person name="Mereny Z."/>
            <person name="Hegedus B."/>
            <person name="Baldrian P."/>
            <person name="Stursova M."/>
            <person name="Weitz H."/>
            <person name="Taylor A."/>
            <person name="Grigoriev I.V."/>
            <person name="Nagy L.G."/>
            <person name="Martin F."/>
            <person name="Kauserud H."/>
        </authorList>
    </citation>
    <scope>NUCLEOTIDE SEQUENCE</scope>
    <source>
        <strain evidence="2">CBHHK002</strain>
    </source>
</reference>
<feature type="domain" description="C2H2-type" evidence="1">
    <location>
        <begin position="15"/>
        <end position="37"/>
    </location>
</feature>
<feature type="non-terminal residue" evidence="2">
    <location>
        <position position="1"/>
    </location>
</feature>
<dbReference type="InterPro" id="IPR013087">
    <property type="entry name" value="Znf_C2H2_type"/>
</dbReference>
<dbReference type="EMBL" id="JARIHO010000034">
    <property type="protein sequence ID" value="KAJ7333251.1"/>
    <property type="molecule type" value="Genomic_DNA"/>
</dbReference>
<dbReference type="PROSITE" id="PS00028">
    <property type="entry name" value="ZINC_FINGER_C2H2_1"/>
    <property type="match status" value="1"/>
</dbReference>
<name>A0AAD7EJT4_9AGAR</name>